<comment type="caution">
    <text evidence="2">The sequence shown here is derived from an EMBL/GenBank/DDBJ whole genome shotgun (WGS) entry which is preliminary data.</text>
</comment>
<reference evidence="2 3" key="1">
    <citation type="submission" date="2011-08" db="EMBL/GenBank/DDBJ databases">
        <authorList>
            <person name="Weinstock G."/>
            <person name="Sodergren E."/>
            <person name="Clifton S."/>
            <person name="Fulton L."/>
            <person name="Fulton B."/>
            <person name="Courtney L."/>
            <person name="Fronick C."/>
            <person name="Harrison M."/>
            <person name="Strong C."/>
            <person name="Farmer C."/>
            <person name="Delahaunty K."/>
            <person name="Markovic C."/>
            <person name="Hall O."/>
            <person name="Minx P."/>
            <person name="Tomlinson C."/>
            <person name="Mitreva M."/>
            <person name="Hou S."/>
            <person name="Chen J."/>
            <person name="Wollam A."/>
            <person name="Pepin K.H."/>
            <person name="Johnson M."/>
            <person name="Bhonagiri V."/>
            <person name="Zhang X."/>
            <person name="Suruliraj S."/>
            <person name="Warren W."/>
            <person name="Chinwalla A."/>
            <person name="Mardis E.R."/>
            <person name="Wilson R.K."/>
        </authorList>
    </citation>
    <scope>NUCLEOTIDE SEQUENCE [LARGE SCALE GENOMIC DNA]</scope>
    <source>
        <strain evidence="2 3">F0357</strain>
    </source>
</reference>
<evidence type="ECO:0000256" key="1">
    <source>
        <dbReference type="SAM" id="Phobius"/>
    </source>
</evidence>
<keyword evidence="3" id="KW-1185">Reference proteome</keyword>
<keyword evidence="1" id="KW-0472">Membrane</keyword>
<name>G9YK35_9FIRM</name>
<keyword evidence="1" id="KW-0812">Transmembrane</keyword>
<organism evidence="2 3">
    <name type="scientific">Anaeroglobus geminatus F0357</name>
    <dbReference type="NCBI Taxonomy" id="861450"/>
    <lineage>
        <taxon>Bacteria</taxon>
        <taxon>Bacillati</taxon>
        <taxon>Bacillota</taxon>
        <taxon>Negativicutes</taxon>
        <taxon>Veillonellales</taxon>
        <taxon>Veillonellaceae</taxon>
        <taxon>Anaeroglobus</taxon>
    </lineage>
</organism>
<dbReference type="PATRIC" id="fig|861450.3.peg.1878"/>
<dbReference type="STRING" id="861450.HMPREF0080_02044"/>
<dbReference type="EMBL" id="AGCJ01000091">
    <property type="protein sequence ID" value="EHM37860.1"/>
    <property type="molecule type" value="Genomic_DNA"/>
</dbReference>
<dbReference type="eggNOG" id="ENOG502ZVA6">
    <property type="taxonomic scope" value="Bacteria"/>
</dbReference>
<keyword evidence="1" id="KW-1133">Transmembrane helix</keyword>
<dbReference type="AlphaFoldDB" id="G9YK35"/>
<accession>G9YK35</accession>
<protein>
    <submittedName>
        <fullName evidence="2">Uncharacterized protein</fullName>
    </submittedName>
</protein>
<dbReference type="OrthoDB" id="9902868at2"/>
<dbReference type="HOGENOM" id="CLU_2821666_0_0_9"/>
<feature type="transmembrane region" description="Helical" evidence="1">
    <location>
        <begin position="7"/>
        <end position="27"/>
    </location>
</feature>
<evidence type="ECO:0000313" key="2">
    <source>
        <dbReference type="EMBL" id="EHM37860.1"/>
    </source>
</evidence>
<dbReference type="RefSeq" id="WP_006791005.1">
    <property type="nucleotide sequence ID" value="NZ_JH417615.1"/>
</dbReference>
<gene>
    <name evidence="2" type="ORF">HMPREF0080_02044</name>
</gene>
<sequence>MKIIKGYIDDILLIAGFVLLVIAGSYVSPVWSALYTAAVECLSGAYLISYTLSNGKSKGADEYVRS</sequence>
<evidence type="ECO:0000313" key="3">
    <source>
        <dbReference type="Proteomes" id="UP000005481"/>
    </source>
</evidence>
<proteinExistence type="predicted"/>
<dbReference type="Proteomes" id="UP000005481">
    <property type="component" value="Unassembled WGS sequence"/>
</dbReference>